<proteinExistence type="predicted"/>
<gene>
    <name evidence="1" type="ORF">QFC19_009070</name>
</gene>
<dbReference type="Proteomes" id="UP001241377">
    <property type="component" value="Unassembled WGS sequence"/>
</dbReference>
<dbReference type="EMBL" id="JASBWR010000148">
    <property type="protein sequence ID" value="KAJ9091525.1"/>
    <property type="molecule type" value="Genomic_DNA"/>
</dbReference>
<name>A0ACC2UWT8_9TREE</name>
<evidence type="ECO:0000313" key="2">
    <source>
        <dbReference type="Proteomes" id="UP001241377"/>
    </source>
</evidence>
<protein>
    <submittedName>
        <fullName evidence="1">Uncharacterized protein</fullName>
    </submittedName>
</protein>
<comment type="caution">
    <text evidence="1">The sequence shown here is derived from an EMBL/GenBank/DDBJ whole genome shotgun (WGS) entry which is preliminary data.</text>
</comment>
<keyword evidence="2" id="KW-1185">Reference proteome</keyword>
<sequence length="611" mass="68815">MLEPPQIHRKLSSSSTASSNPSQYSSASVLISPGEGMSSTVLQSIKNSEANKDFDPNALFVETHRKRKKQKEPLLPGTFLNSAFASESSFASDTSFEDVLTSEDDTTFYDQYDDMNNDEEPEDDDTETEDIEDEDSPSSTFNTEYYGYGDDSDLLPPSPPRSPPQDIDPEKLYGLYDFSGPDPLHCTLMRDEPVNLLNDLDDYWWLIRKLTKQERVILRNKRNRVLDPDCPSETESMLSDHEDEGKVGFVPAECLETYGERLARLNCFKNEELEKFADPLTEEGLAISSEIRRHLEDSDTRIGSAPPDGDITNPISINSQDLFDSSMANGSMSSIGRASSLRLGNSRRRNKSVTFQSLDLLNLDEDEAETDHEFAEPYVTTITKDELYEYQPPQEDEKRSEVLSDIADGPLVVSKSRKDKGSSSNGNQNLVSENEVYPEPQSEFTKENIDHRSVDQNVLYEPPVSLFKPQATVDQTSIGSYSPDTPRADHGRFEDDNLATLSRSVIIDRLNQVTTDIECLNFDDYGYYDKLDDDEDDMAQHGSMDSVGRRDNDENVSTTPLTSVNSFNNSNITTTDLAEKRKSRAVHEMFVPILGRFDELAERLAELESMF</sequence>
<organism evidence="1 2">
    <name type="scientific">Naganishia cerealis</name>
    <dbReference type="NCBI Taxonomy" id="610337"/>
    <lineage>
        <taxon>Eukaryota</taxon>
        <taxon>Fungi</taxon>
        <taxon>Dikarya</taxon>
        <taxon>Basidiomycota</taxon>
        <taxon>Agaricomycotina</taxon>
        <taxon>Tremellomycetes</taxon>
        <taxon>Filobasidiales</taxon>
        <taxon>Filobasidiaceae</taxon>
        <taxon>Naganishia</taxon>
    </lineage>
</organism>
<reference evidence="1" key="1">
    <citation type="submission" date="2023-04" db="EMBL/GenBank/DDBJ databases">
        <title>Draft Genome sequencing of Naganishia species isolated from polar environments using Oxford Nanopore Technology.</title>
        <authorList>
            <person name="Leo P."/>
            <person name="Venkateswaran K."/>
        </authorList>
    </citation>
    <scope>NUCLEOTIDE SEQUENCE</scope>
    <source>
        <strain evidence="1">MNA-CCFEE 5261</strain>
    </source>
</reference>
<accession>A0ACC2UWT8</accession>
<evidence type="ECO:0000313" key="1">
    <source>
        <dbReference type="EMBL" id="KAJ9091525.1"/>
    </source>
</evidence>